<gene>
    <name evidence="10" type="ORF">M430DRAFT_110834</name>
</gene>
<dbReference type="Pfam" id="PF02801">
    <property type="entry name" value="Ketoacyl-synt_C"/>
    <property type="match status" value="1"/>
</dbReference>
<accession>A0A2T3APK2</accession>
<evidence type="ECO:0000259" key="9">
    <source>
        <dbReference type="PROSITE" id="PS52019"/>
    </source>
</evidence>
<evidence type="ECO:0000256" key="5">
    <source>
        <dbReference type="PROSITE-ProRule" id="PRU01363"/>
    </source>
</evidence>
<dbReference type="Gene3D" id="3.10.129.110">
    <property type="entry name" value="Polyketide synthase dehydratase"/>
    <property type="match status" value="1"/>
</dbReference>
<dbReference type="FunFam" id="3.40.50.720:FF:000209">
    <property type="entry name" value="Polyketide synthase Pks12"/>
    <property type="match status" value="1"/>
</dbReference>
<dbReference type="Gene3D" id="3.40.50.720">
    <property type="entry name" value="NAD(P)-binding Rossmann-like Domain"/>
    <property type="match status" value="3"/>
</dbReference>
<dbReference type="InterPro" id="IPR049552">
    <property type="entry name" value="PKS_DH_N"/>
</dbReference>
<sequence length="2394" mass="259836">MVLNDNSSLSGHIPQSYIEPSTQQLKPVYRQDPIAVVGLSNRLPGHSNTPTKLWEFLERGGVAENTPPKSRFSLDGHYDGSLKPHTIKTPGAMFLEDMDPAEFDAAFFNISRTDAISMDPQQRMLLEVVYEGLENAGISLEKISGDAFGCFVGSYAVDYQDMQMRDPEDRPSGITIGAGRAILSNRISHFLNIKGASMTIDTACSGSLVSVDVACRYLQTRQLSGAIVAGANLYMSPDQNQDMGAMRTASSATGKCHTFDAKADGYCKSEAVNCVILKRLEDALRDGDPIRAIIRGTATNSDGWTPGIASPSAEAQAVAIRAAYAAAGIDDGFHQTNYLECHGTGTLAGDPVEVAAAASVLCEGRSPSNPLIIGSIKSNIGHSEPAAGVSGLLKAVLAIEKGIIPGNPTFVDPNPRIDFDGLKVRASRTSIRWPDTGKRIASVNSFGYGGSNAHVVLQDAQSFLKDYQIRPHTSSFAARNFDNFLDDDDDVGDAALARPNILVFSANDEPSLKSYYDALKRHLINPVVNIKLSDLAYTLSEHRSRHFYRGYLVTTKLDLPEGALVIGKKSSEVPKVGFVFTGQGAQWSQMGKGIIDHYDGARPLLQRLDAALQKLPTPPSWSIIDELYEIRSPAHLRRPEFSQPLVTALQLVILAALTEWGIHAQSVVGHSSGEIAAACAAGYLTPEDAIKIAFYRGQAAKELESEAHDAVGMMAAGLGAAEVERYLSGVADTVQIACFNSPSSVTLSGKVADLEVVRERLQADSHFARMLQVNLAYHSKYMKAIGEKYETLLKDNCDKPLNGNPAVSLFSSVTGINHNEPMGALYWKTNMVSPVRFDEACTSLLSERNAADFLIEIGPSGALAGPVGQIKKALPGQGANIQYFASSKRGPDSFNALFDVVGRLFISGLPANIRKVNRDERLTDSLNPSTIVDLPNYTWNHSTKYWHESEASKEWRYRPYVHHDLLGSKILGTAWSAPTFSKILDIKDIPWLKDHKMGPDTVFPAAGFCAMAVEALFQSTQKTNAVDGVSKANQLCYRLRDVKFDNALVLDDNEPTKIKTILSPYATGSKGSWYQFKVISSQDDVIREHCSGLGRLENISSEDVSSVDAEPLKHTSPGHLWYKAMADAGYGFGPAFQRQLEVESTSGQRTSRSLVDLREPPSAWSIQSPYPLHPACIDGCFQTVTPSLVAGIRSNIKSVLIPALIDDLVIFPNTSRPDRGVSVTSSKYVGKGRQDDDKNYTSSCTVHDPETQKTILRLTGLHYHRLDTGTDPLASHTLNCVTWRPDVTFISSQQPFPSIKSDLPETLDYLIDLVAHKKPGLNILEINLDSGDESTVWFGKGDKQIRAAYQVYNFISADAVALVNVESELGSQRSASFSLSDLTKPDAIPFDAKFDLVIVKAVEVAANIASQVVLNAHSAVAPGGHVLFAQYGTISTSQAVLINGFAHGEDLETIISSSGLHIVSKVIFDKHRNIHLARLVPPESAPTSTSTAVKLVNFRSATALIASIKSELLQAGHIIEEHDARSPISQDDIVMVLDELSDPLLTSISGSEWDAVKNIISQRSKLLWVTSGSQINVTHPNLALVHGLFRTIRAEDPGLSLTTLDVESPAAPSTISAISSLIKALTIPAAKTSVESEYVERGGVIHVSRILPDGPVNAFKDTESTGEKLEVLPLHENENCTRLRAERLGTLDSLVFGEIAAKELPIRENCVEVEIYAAGLNFKDVAVTMGIVPENEHLLGLEGAGIVRRVAKDVTRYKPGDRVVVFEKGTFANRIQVTSERTHHIPDDLAFEDAATIVGVYLTSLYCLINLGNITEGKSVLIHSAAGGIGISAIRLAQYKKAEIFVTVGTEDKRRFLTETFGIPASHMFSSRSTSFAKDILAATNGRGVDVILNSLTGELLDESWRICADGGTMVEIGKRDILDRNQLSMEPFDRNCSFRALDFSHKQITDVLIADLLTQIFDLYAKGYVKPVHPIRTFSFTDIPSAFAYMRSGKHIGKIVISDSKDANVSVPIRRAPKTLALKPDVAYLIVGGLKGLCGSLAISLAQNGARKLVVMSRSGCGDDRSQRIIKDCLSHGCTIYVASGDVSNIADVRRAFESAQVQVRGVVQGAMVLRDKPYEAMTVDEYHTTISSKVSGTWNLHKVALEKNIELDFFTLLSSVSGIVGQKGQANYAAANVFMDAFASYRQSLGLRANSTDLGVIEDVGYVAEQGGMQQHFDKTLWTGINESMLCKILGYSILQQLDPLNSDTSSQLITGIMVPQPEDSTLLKDARFSGLCIPTDDDGLGPSKSGDDASKDIKTFFVLLRSKAEAPVVLTSAVDIVNKQFTKMLRLPNLVEPGKALTAYGLDSLASVELRNWIRNELGAELTTLEINNAPSLFSLCEKIISKIKIS</sequence>
<feature type="active site" description="Proton acceptor; for dehydratase activity" evidence="5">
    <location>
        <position position="995"/>
    </location>
</feature>
<dbReference type="EMBL" id="KZ679019">
    <property type="protein sequence ID" value="PSS06904.1"/>
    <property type="molecule type" value="Genomic_DNA"/>
</dbReference>
<dbReference type="Gene3D" id="1.10.1200.10">
    <property type="entry name" value="ACP-like"/>
    <property type="match status" value="1"/>
</dbReference>
<dbReference type="Pfam" id="PF00698">
    <property type="entry name" value="Acyl_transf_1"/>
    <property type="match status" value="1"/>
</dbReference>
<dbReference type="Pfam" id="PF14765">
    <property type="entry name" value="PS-DH"/>
    <property type="match status" value="1"/>
</dbReference>
<dbReference type="SMART" id="SM00825">
    <property type="entry name" value="PKS_KS"/>
    <property type="match status" value="1"/>
</dbReference>
<dbReference type="Pfam" id="PF16197">
    <property type="entry name" value="KAsynt_C_assoc"/>
    <property type="match status" value="1"/>
</dbReference>
<dbReference type="InterPro" id="IPR014030">
    <property type="entry name" value="Ketoacyl_synth_N"/>
</dbReference>
<dbReference type="SMART" id="SM00822">
    <property type="entry name" value="PKS_KR"/>
    <property type="match status" value="1"/>
</dbReference>
<dbReference type="InterPro" id="IPR006162">
    <property type="entry name" value="Ppantetheine_attach_site"/>
</dbReference>
<keyword evidence="4" id="KW-0511">Multifunctional enzyme</keyword>
<keyword evidence="3" id="KW-0808">Transferase</keyword>
<feature type="domain" description="Ketosynthase family 3 (KS3)" evidence="8">
    <location>
        <begin position="31"/>
        <end position="459"/>
    </location>
</feature>
<dbReference type="SMART" id="SM00827">
    <property type="entry name" value="PKS_AT"/>
    <property type="match status" value="1"/>
</dbReference>
<dbReference type="Pfam" id="PF00550">
    <property type="entry name" value="PP-binding"/>
    <property type="match status" value="1"/>
</dbReference>
<keyword evidence="1" id="KW-0596">Phosphopantetheine</keyword>
<dbReference type="RefSeq" id="XP_024716560.1">
    <property type="nucleotide sequence ID" value="XM_024861391.1"/>
</dbReference>
<evidence type="ECO:0000259" key="8">
    <source>
        <dbReference type="PROSITE" id="PS52004"/>
    </source>
</evidence>
<dbReference type="GO" id="GO:0030639">
    <property type="term" value="P:polyketide biosynthetic process"/>
    <property type="evidence" value="ECO:0007669"/>
    <property type="project" value="UniProtKB-ARBA"/>
</dbReference>
<dbReference type="Pfam" id="PF23114">
    <property type="entry name" value="NAD-bd_HRPKS_sdrA"/>
    <property type="match status" value="1"/>
</dbReference>
<dbReference type="CDD" id="cd00833">
    <property type="entry name" value="PKS"/>
    <property type="match status" value="1"/>
</dbReference>
<dbReference type="InterPro" id="IPR020806">
    <property type="entry name" value="PKS_PP-bd"/>
</dbReference>
<dbReference type="SMART" id="SM00823">
    <property type="entry name" value="PKS_PP"/>
    <property type="match status" value="1"/>
</dbReference>
<dbReference type="InterPro" id="IPR011032">
    <property type="entry name" value="GroES-like_sf"/>
</dbReference>
<feature type="domain" description="Carrier" evidence="7">
    <location>
        <begin position="2315"/>
        <end position="2391"/>
    </location>
</feature>
<dbReference type="GO" id="GO:0016491">
    <property type="term" value="F:oxidoreductase activity"/>
    <property type="evidence" value="ECO:0007669"/>
    <property type="project" value="InterPro"/>
</dbReference>
<dbReference type="InterPro" id="IPR001227">
    <property type="entry name" value="Ac_transferase_dom_sf"/>
</dbReference>
<dbReference type="InterPro" id="IPR049551">
    <property type="entry name" value="PKS_DH_C"/>
</dbReference>
<dbReference type="PROSITE" id="PS00012">
    <property type="entry name" value="PHOSPHOPANTETHEINE"/>
    <property type="match status" value="1"/>
</dbReference>
<dbReference type="Proteomes" id="UP000241818">
    <property type="component" value="Unassembled WGS sequence"/>
</dbReference>
<dbReference type="GeneID" id="36569472"/>
<feature type="domain" description="PKS/mFAS DH" evidence="9">
    <location>
        <begin position="963"/>
        <end position="1272"/>
    </location>
</feature>
<evidence type="ECO:0000256" key="6">
    <source>
        <dbReference type="SAM" id="MobiDB-lite"/>
    </source>
</evidence>
<dbReference type="InterPro" id="IPR050091">
    <property type="entry name" value="PKS_NRPS_Biosynth_Enz"/>
</dbReference>
<reference evidence="10 11" key="1">
    <citation type="journal article" date="2018" name="New Phytol.">
        <title>Comparative genomics and transcriptomics depict ericoid mycorrhizal fungi as versatile saprotrophs and plant mutualists.</title>
        <authorList>
            <person name="Martino E."/>
            <person name="Morin E."/>
            <person name="Grelet G.A."/>
            <person name="Kuo A."/>
            <person name="Kohler A."/>
            <person name="Daghino S."/>
            <person name="Barry K.W."/>
            <person name="Cichocki N."/>
            <person name="Clum A."/>
            <person name="Dockter R.B."/>
            <person name="Hainaut M."/>
            <person name="Kuo R.C."/>
            <person name="LaButti K."/>
            <person name="Lindahl B.D."/>
            <person name="Lindquist E.A."/>
            <person name="Lipzen A."/>
            <person name="Khouja H.R."/>
            <person name="Magnuson J."/>
            <person name="Murat C."/>
            <person name="Ohm R.A."/>
            <person name="Singer S.W."/>
            <person name="Spatafora J.W."/>
            <person name="Wang M."/>
            <person name="Veneault-Fourrey C."/>
            <person name="Henrissat B."/>
            <person name="Grigoriev I.V."/>
            <person name="Martin F.M."/>
            <person name="Perotto S."/>
        </authorList>
    </citation>
    <scope>NUCLEOTIDE SEQUENCE [LARGE SCALE GENOMIC DNA]</scope>
    <source>
        <strain evidence="10 11">ATCC 22711</strain>
    </source>
</reference>
<dbReference type="PROSITE" id="PS52019">
    <property type="entry name" value="PKS_MFAS_DH"/>
    <property type="match status" value="1"/>
</dbReference>
<dbReference type="InterPro" id="IPR016039">
    <property type="entry name" value="Thiolase-like"/>
</dbReference>
<dbReference type="InterPro" id="IPR013154">
    <property type="entry name" value="ADH-like_N"/>
</dbReference>
<dbReference type="Pfam" id="PF21089">
    <property type="entry name" value="PKS_DH_N"/>
    <property type="match status" value="1"/>
</dbReference>
<evidence type="ECO:0000259" key="7">
    <source>
        <dbReference type="PROSITE" id="PS50075"/>
    </source>
</evidence>
<dbReference type="PROSITE" id="PS50075">
    <property type="entry name" value="CARRIER"/>
    <property type="match status" value="1"/>
</dbReference>
<protein>
    <submittedName>
        <fullName evidence="10">Uncharacterized protein</fullName>
    </submittedName>
</protein>
<dbReference type="InParanoid" id="A0A2T3APK2"/>
<dbReference type="InterPro" id="IPR014031">
    <property type="entry name" value="Ketoacyl_synth_C"/>
</dbReference>
<evidence type="ECO:0000256" key="2">
    <source>
        <dbReference type="ARBA" id="ARBA00022553"/>
    </source>
</evidence>
<dbReference type="InterPro" id="IPR036291">
    <property type="entry name" value="NAD(P)-bd_dom_sf"/>
</dbReference>
<organism evidence="10 11">
    <name type="scientific">Amorphotheca resinae ATCC 22711</name>
    <dbReference type="NCBI Taxonomy" id="857342"/>
    <lineage>
        <taxon>Eukaryota</taxon>
        <taxon>Fungi</taxon>
        <taxon>Dikarya</taxon>
        <taxon>Ascomycota</taxon>
        <taxon>Pezizomycotina</taxon>
        <taxon>Leotiomycetes</taxon>
        <taxon>Helotiales</taxon>
        <taxon>Amorphothecaceae</taxon>
        <taxon>Amorphotheca</taxon>
    </lineage>
</organism>
<dbReference type="SUPFAM" id="SSF53901">
    <property type="entry name" value="Thiolase-like"/>
    <property type="match status" value="1"/>
</dbReference>
<dbReference type="InterPro" id="IPR014043">
    <property type="entry name" value="Acyl_transferase_dom"/>
</dbReference>
<dbReference type="PANTHER" id="PTHR43775:SF18">
    <property type="entry name" value="ENZYME, PUTATIVE (JCVI)-RELATED"/>
    <property type="match status" value="1"/>
</dbReference>
<dbReference type="SUPFAM" id="SSF55048">
    <property type="entry name" value="Probable ACP-binding domain of malonyl-CoA ACP transacylase"/>
    <property type="match status" value="1"/>
</dbReference>
<dbReference type="InterPro" id="IPR020843">
    <property type="entry name" value="ER"/>
</dbReference>
<dbReference type="InterPro" id="IPR020841">
    <property type="entry name" value="PKS_Beta-ketoAc_synthase_dom"/>
</dbReference>
<dbReference type="Pfam" id="PF13602">
    <property type="entry name" value="ADH_zinc_N_2"/>
    <property type="match status" value="1"/>
</dbReference>
<dbReference type="InterPro" id="IPR016036">
    <property type="entry name" value="Malonyl_transacylase_ACP-bd"/>
</dbReference>
<keyword evidence="11" id="KW-1185">Reference proteome</keyword>
<feature type="active site" description="Proton donor; for dehydratase activity" evidence="5">
    <location>
        <position position="1178"/>
    </location>
</feature>
<dbReference type="Gene3D" id="3.90.180.10">
    <property type="entry name" value="Medium-chain alcohol dehydrogenases, catalytic domain"/>
    <property type="match status" value="1"/>
</dbReference>
<dbReference type="SUPFAM" id="SSF52151">
    <property type="entry name" value="FabD/lysophospholipase-like"/>
    <property type="match status" value="1"/>
</dbReference>
<evidence type="ECO:0000313" key="10">
    <source>
        <dbReference type="EMBL" id="PSS06904.1"/>
    </source>
</evidence>
<dbReference type="Gene3D" id="3.40.366.10">
    <property type="entry name" value="Malonyl-Coenzyme A Acyl Carrier Protein, domain 2"/>
    <property type="match status" value="1"/>
</dbReference>
<dbReference type="InterPro" id="IPR016035">
    <property type="entry name" value="Acyl_Trfase/lysoPLipase"/>
</dbReference>
<dbReference type="OrthoDB" id="329835at2759"/>
<dbReference type="InterPro" id="IPR013968">
    <property type="entry name" value="PKS_KR"/>
</dbReference>
<dbReference type="InterPro" id="IPR020807">
    <property type="entry name" value="PKS_DH"/>
</dbReference>
<dbReference type="InterPro" id="IPR049900">
    <property type="entry name" value="PKS_mFAS_DH"/>
</dbReference>
<feature type="region of interest" description="N-terminal hotdog fold" evidence="5">
    <location>
        <begin position="963"/>
        <end position="1101"/>
    </location>
</feature>
<dbReference type="CDD" id="cd05195">
    <property type="entry name" value="enoyl_red"/>
    <property type="match status" value="1"/>
</dbReference>
<proteinExistence type="predicted"/>
<dbReference type="InterPro" id="IPR032821">
    <property type="entry name" value="PKS_assoc"/>
</dbReference>
<dbReference type="PANTHER" id="PTHR43775">
    <property type="entry name" value="FATTY ACID SYNTHASE"/>
    <property type="match status" value="1"/>
</dbReference>
<dbReference type="Pfam" id="PF08659">
    <property type="entry name" value="KR"/>
    <property type="match status" value="1"/>
</dbReference>
<feature type="region of interest" description="Disordered" evidence="6">
    <location>
        <begin position="1221"/>
        <end position="1245"/>
    </location>
</feature>
<dbReference type="Gene3D" id="3.40.47.10">
    <property type="match status" value="1"/>
</dbReference>
<evidence type="ECO:0000313" key="11">
    <source>
        <dbReference type="Proteomes" id="UP000241818"/>
    </source>
</evidence>
<dbReference type="SUPFAM" id="SSF47336">
    <property type="entry name" value="ACP-like"/>
    <property type="match status" value="1"/>
</dbReference>
<dbReference type="SUPFAM" id="SSF51735">
    <property type="entry name" value="NAD(P)-binding Rossmann-fold domains"/>
    <property type="match status" value="3"/>
</dbReference>
<dbReference type="InterPro" id="IPR042104">
    <property type="entry name" value="PKS_dehydratase_sf"/>
</dbReference>
<dbReference type="SUPFAM" id="SSF50129">
    <property type="entry name" value="GroES-like"/>
    <property type="match status" value="1"/>
</dbReference>
<keyword evidence="2" id="KW-0597">Phosphoprotein</keyword>
<dbReference type="InterPro" id="IPR057326">
    <property type="entry name" value="KR_dom"/>
</dbReference>
<dbReference type="Pfam" id="PF00109">
    <property type="entry name" value="ketoacyl-synt"/>
    <property type="match status" value="1"/>
</dbReference>
<dbReference type="GO" id="GO:0004312">
    <property type="term" value="F:fatty acid synthase activity"/>
    <property type="evidence" value="ECO:0007669"/>
    <property type="project" value="TreeGrafter"/>
</dbReference>
<dbReference type="InterPro" id="IPR009081">
    <property type="entry name" value="PP-bd_ACP"/>
</dbReference>
<dbReference type="PROSITE" id="PS52004">
    <property type="entry name" value="KS3_2"/>
    <property type="match status" value="1"/>
</dbReference>
<name>A0A2T3APK2_AMORE</name>
<dbReference type="SMART" id="SM00826">
    <property type="entry name" value="PKS_DH"/>
    <property type="match status" value="1"/>
</dbReference>
<dbReference type="GO" id="GO:0006633">
    <property type="term" value="P:fatty acid biosynthetic process"/>
    <property type="evidence" value="ECO:0007669"/>
    <property type="project" value="TreeGrafter"/>
</dbReference>
<evidence type="ECO:0000256" key="3">
    <source>
        <dbReference type="ARBA" id="ARBA00022679"/>
    </source>
</evidence>
<dbReference type="STRING" id="857342.A0A2T3APK2"/>
<evidence type="ECO:0000256" key="1">
    <source>
        <dbReference type="ARBA" id="ARBA00022450"/>
    </source>
</evidence>
<dbReference type="SMART" id="SM00829">
    <property type="entry name" value="PKS_ER"/>
    <property type="match status" value="1"/>
</dbReference>
<dbReference type="GO" id="GO:0031177">
    <property type="term" value="F:phosphopantetheine binding"/>
    <property type="evidence" value="ECO:0007669"/>
    <property type="project" value="InterPro"/>
</dbReference>
<dbReference type="InterPro" id="IPR036736">
    <property type="entry name" value="ACP-like_sf"/>
</dbReference>
<evidence type="ECO:0000256" key="4">
    <source>
        <dbReference type="ARBA" id="ARBA00023268"/>
    </source>
</evidence>
<feature type="region of interest" description="C-terminal hotdog fold" evidence="5">
    <location>
        <begin position="1113"/>
        <end position="1272"/>
    </location>
</feature>
<dbReference type="InterPro" id="IPR056501">
    <property type="entry name" value="NAD-bd_HRPKS_sdrA"/>
</dbReference>
<dbReference type="GO" id="GO:1901336">
    <property type="term" value="P:lactone biosynthetic process"/>
    <property type="evidence" value="ECO:0007669"/>
    <property type="project" value="UniProtKB-ARBA"/>
</dbReference>
<dbReference type="Pfam" id="PF08240">
    <property type="entry name" value="ADH_N"/>
    <property type="match status" value="1"/>
</dbReference>